<dbReference type="STRING" id="1454004.AW11_03193"/>
<gene>
    <name evidence="9" type="primary">bioD1</name>
    <name evidence="8" type="synonym">bioD</name>
    <name evidence="9" type="ORF">AW11_03193</name>
</gene>
<feature type="binding site" evidence="8">
    <location>
        <begin position="180"/>
        <end position="181"/>
    </location>
    <ligand>
        <name>ATP</name>
        <dbReference type="ChEBI" id="CHEBI:30616"/>
    </ligand>
</feature>
<dbReference type="GO" id="GO:0005829">
    <property type="term" value="C:cytosol"/>
    <property type="evidence" value="ECO:0007669"/>
    <property type="project" value="TreeGrafter"/>
</dbReference>
<dbReference type="GO" id="GO:0009102">
    <property type="term" value="P:biotin biosynthetic process"/>
    <property type="evidence" value="ECO:0007669"/>
    <property type="project" value="UniProtKB-UniRule"/>
</dbReference>
<dbReference type="Gene3D" id="3.40.50.300">
    <property type="entry name" value="P-loop containing nucleotide triphosphate hydrolases"/>
    <property type="match status" value="1"/>
</dbReference>
<keyword evidence="6 8" id="KW-0067">ATP-binding</keyword>
<feature type="binding site" evidence="8">
    <location>
        <position position="59"/>
    </location>
    <ligand>
        <name>ATP</name>
        <dbReference type="ChEBI" id="CHEBI:30616"/>
    </ligand>
</feature>
<keyword evidence="3 8" id="KW-0479">Metal-binding</keyword>
<dbReference type="CDD" id="cd03109">
    <property type="entry name" value="DTBS"/>
    <property type="match status" value="1"/>
</dbReference>
<keyword evidence="4 8" id="KW-0547">Nucleotide-binding</keyword>
<comment type="pathway">
    <text evidence="8">Cofactor biosynthesis; biotin biosynthesis; biotin from 7,8-diaminononanoate: step 1/2.</text>
</comment>
<evidence type="ECO:0000256" key="1">
    <source>
        <dbReference type="ARBA" id="ARBA00022490"/>
    </source>
</evidence>
<dbReference type="PANTHER" id="PTHR43210">
    <property type="entry name" value="DETHIOBIOTIN SYNTHETASE"/>
    <property type="match status" value="1"/>
</dbReference>
<feature type="binding site" evidence="8">
    <location>
        <position position="59"/>
    </location>
    <ligand>
        <name>Mg(2+)</name>
        <dbReference type="ChEBI" id="CHEBI:18420"/>
    </ligand>
</feature>
<accession>A0A011R5K5</accession>
<dbReference type="UniPathway" id="UPA00078">
    <property type="reaction ID" value="UER00161"/>
</dbReference>
<dbReference type="AlphaFoldDB" id="A0A011R5K5"/>
<dbReference type="InterPro" id="IPR004472">
    <property type="entry name" value="DTB_synth_BioD"/>
</dbReference>
<feature type="binding site" evidence="8">
    <location>
        <begin position="20"/>
        <end position="25"/>
    </location>
    <ligand>
        <name>ATP</name>
        <dbReference type="ChEBI" id="CHEBI:30616"/>
    </ligand>
</feature>
<evidence type="ECO:0000256" key="5">
    <source>
        <dbReference type="ARBA" id="ARBA00022756"/>
    </source>
</evidence>
<dbReference type="FunFam" id="3.40.50.300:FF:000292">
    <property type="entry name" value="ATP-dependent dethiobiotin synthetase BioD"/>
    <property type="match status" value="1"/>
</dbReference>
<keyword evidence="2 8" id="KW-0436">Ligase</keyword>
<evidence type="ECO:0000256" key="2">
    <source>
        <dbReference type="ARBA" id="ARBA00022598"/>
    </source>
</evidence>
<dbReference type="EMBL" id="JEMY01000044">
    <property type="protein sequence ID" value="EXI86414.1"/>
    <property type="molecule type" value="Genomic_DNA"/>
</dbReference>
<dbReference type="PANTHER" id="PTHR43210:SF5">
    <property type="entry name" value="DETHIOBIOTIN SYNTHETASE"/>
    <property type="match status" value="1"/>
</dbReference>
<dbReference type="NCBIfam" id="TIGR00347">
    <property type="entry name" value="bioD"/>
    <property type="match status" value="1"/>
</dbReference>
<evidence type="ECO:0000256" key="7">
    <source>
        <dbReference type="ARBA" id="ARBA00022842"/>
    </source>
</evidence>
<keyword evidence="7 8" id="KW-0460">Magnesium</keyword>
<comment type="caution">
    <text evidence="8">Lacks conserved residue(s) required for the propagation of feature annotation.</text>
</comment>
<reference evidence="9" key="1">
    <citation type="submission" date="2014-02" db="EMBL/GenBank/DDBJ databases">
        <title>Expanding our view of genomic diversity in Candidatus Accumulibacter clades.</title>
        <authorList>
            <person name="Skennerton C.T."/>
            <person name="Barr J.J."/>
            <person name="Slater F.R."/>
            <person name="Bond P.L."/>
            <person name="Tyson G.W."/>
        </authorList>
    </citation>
    <scope>NUCLEOTIDE SEQUENCE [LARGE SCALE GENOMIC DNA]</scope>
</reference>
<keyword evidence="10" id="KW-1185">Reference proteome</keyword>
<dbReference type="PIRSF" id="PIRSF006755">
    <property type="entry name" value="DTB_synth"/>
    <property type="match status" value="1"/>
</dbReference>
<comment type="subunit">
    <text evidence="8">Homodimer.</text>
</comment>
<dbReference type="EC" id="6.3.3.3" evidence="8"/>
<organism evidence="9 10">
    <name type="scientific">Accumulibacter regalis</name>
    <dbReference type="NCBI Taxonomy" id="522306"/>
    <lineage>
        <taxon>Bacteria</taxon>
        <taxon>Pseudomonadati</taxon>
        <taxon>Pseudomonadota</taxon>
        <taxon>Betaproteobacteria</taxon>
        <taxon>Candidatus Accumulibacter</taxon>
    </lineage>
</organism>
<comment type="similarity">
    <text evidence="8">Belongs to the dethiobiotin synthetase family.</text>
</comment>
<feature type="binding site" evidence="8">
    <location>
        <position position="120"/>
    </location>
    <ligand>
        <name>Mg(2+)</name>
        <dbReference type="ChEBI" id="CHEBI:18420"/>
    </ligand>
</feature>
<name>A0A011R5K5_ACCRE</name>
<dbReference type="GO" id="GO:0004141">
    <property type="term" value="F:dethiobiotin synthase activity"/>
    <property type="evidence" value="ECO:0007669"/>
    <property type="project" value="UniProtKB-UniRule"/>
</dbReference>
<keyword evidence="5 8" id="KW-0093">Biotin biosynthesis</keyword>
<feature type="binding site" evidence="8">
    <location>
        <position position="24"/>
    </location>
    <ligand>
        <name>Mg(2+)</name>
        <dbReference type="ChEBI" id="CHEBI:18420"/>
    </ligand>
</feature>
<dbReference type="Proteomes" id="UP000022141">
    <property type="component" value="Unassembled WGS sequence"/>
</dbReference>
<dbReference type="SUPFAM" id="SSF52540">
    <property type="entry name" value="P-loop containing nucleoside triphosphate hydrolases"/>
    <property type="match status" value="1"/>
</dbReference>
<evidence type="ECO:0000256" key="3">
    <source>
        <dbReference type="ARBA" id="ARBA00022723"/>
    </source>
</evidence>
<dbReference type="GO" id="GO:0042803">
    <property type="term" value="F:protein homodimerization activity"/>
    <property type="evidence" value="ECO:0007669"/>
    <property type="project" value="UniProtKB-ARBA"/>
</dbReference>
<comment type="function">
    <text evidence="8">Catalyzes a mechanistically unusual reaction, the ATP-dependent insertion of CO2 between the N7 and N8 nitrogen atoms of 7,8-diaminopelargonic acid (DAPA, also called 7,8-diammoniononanoate) to form a ureido ring.</text>
</comment>
<evidence type="ECO:0000313" key="9">
    <source>
        <dbReference type="EMBL" id="EXI86414.1"/>
    </source>
</evidence>
<dbReference type="InterPro" id="IPR027417">
    <property type="entry name" value="P-loop_NTPase"/>
</dbReference>
<comment type="caution">
    <text evidence="9">The sequence shown here is derived from an EMBL/GenBank/DDBJ whole genome shotgun (WGS) entry which is preliminary data.</text>
</comment>
<protein>
    <recommendedName>
        <fullName evidence="8">ATP-dependent dethiobiotin synthetase BioD</fullName>
        <ecNumber evidence="8">6.3.3.3</ecNumber>
    </recommendedName>
    <alternativeName>
        <fullName evidence="8">DTB synthetase</fullName>
        <shortName evidence="8">DTBS</shortName>
    </alternativeName>
    <alternativeName>
        <fullName evidence="8">Dethiobiotin synthase</fullName>
    </alternativeName>
</protein>
<feature type="binding site" evidence="8">
    <location>
        <begin position="120"/>
        <end position="123"/>
    </location>
    <ligand>
        <name>ATP</name>
        <dbReference type="ChEBI" id="CHEBI:30616"/>
    </ligand>
</feature>
<sequence length="228" mass="24044">MQSDHPPHKPAWFVTGTDTEIGKTFVACALLHTLRLAGLSAVAMKPIAAGFDDSGRNDDVERLLAASSLQPPREWVNPYAFKAAIAPHIAAEEEGRHIELAQIVAAFAQLQTLADAVLVEGVGGFCVPLGRTHDAADLAAALKLPVIMVVGMRLGCINHALLTEQAILARGLPLAGWVANRIDPAMLRCSENLAALRERLTAPLLGVVEHGTTPENAALGLRLPGQAG</sequence>
<dbReference type="eggNOG" id="COG0132">
    <property type="taxonomic scope" value="Bacteria"/>
</dbReference>
<dbReference type="GO" id="GO:0005524">
    <property type="term" value="F:ATP binding"/>
    <property type="evidence" value="ECO:0007669"/>
    <property type="project" value="UniProtKB-UniRule"/>
</dbReference>
<evidence type="ECO:0000256" key="6">
    <source>
        <dbReference type="ARBA" id="ARBA00022840"/>
    </source>
</evidence>
<comment type="cofactor">
    <cofactor evidence="8">
        <name>Mg(2+)</name>
        <dbReference type="ChEBI" id="CHEBI:18420"/>
    </cofactor>
</comment>
<dbReference type="HAMAP" id="MF_00336">
    <property type="entry name" value="BioD"/>
    <property type="match status" value="1"/>
</dbReference>
<evidence type="ECO:0000313" key="10">
    <source>
        <dbReference type="Proteomes" id="UP000022141"/>
    </source>
</evidence>
<feature type="active site" evidence="8">
    <location>
        <position position="45"/>
    </location>
</feature>
<comment type="catalytic activity">
    <reaction evidence="8">
        <text>(7R,8S)-7,8-diammoniononanoate + CO2 + ATP = (4R,5S)-dethiobiotin + ADP + phosphate + 3 H(+)</text>
        <dbReference type="Rhea" id="RHEA:15805"/>
        <dbReference type="ChEBI" id="CHEBI:15378"/>
        <dbReference type="ChEBI" id="CHEBI:16526"/>
        <dbReference type="ChEBI" id="CHEBI:30616"/>
        <dbReference type="ChEBI" id="CHEBI:43474"/>
        <dbReference type="ChEBI" id="CHEBI:149469"/>
        <dbReference type="ChEBI" id="CHEBI:149473"/>
        <dbReference type="ChEBI" id="CHEBI:456216"/>
        <dbReference type="EC" id="6.3.3.3"/>
    </reaction>
</comment>
<evidence type="ECO:0000256" key="4">
    <source>
        <dbReference type="ARBA" id="ARBA00022741"/>
    </source>
</evidence>
<evidence type="ECO:0000256" key="8">
    <source>
        <dbReference type="HAMAP-Rule" id="MF_00336"/>
    </source>
</evidence>
<comment type="subcellular location">
    <subcellularLocation>
        <location evidence="8">Cytoplasm</location>
    </subcellularLocation>
</comment>
<dbReference type="GO" id="GO:0000287">
    <property type="term" value="F:magnesium ion binding"/>
    <property type="evidence" value="ECO:0007669"/>
    <property type="project" value="UniProtKB-UniRule"/>
</dbReference>
<keyword evidence="1 8" id="KW-0963">Cytoplasm</keyword>
<dbReference type="Pfam" id="PF13500">
    <property type="entry name" value="AAA_26"/>
    <property type="match status" value="1"/>
</dbReference>
<dbReference type="PATRIC" id="fig|1454004.3.peg.3294"/>
<proteinExistence type="inferred from homology"/>